<evidence type="ECO:0000259" key="6">
    <source>
        <dbReference type="PROSITE" id="PS50076"/>
    </source>
</evidence>
<feature type="region of interest" description="Disordered" evidence="5">
    <location>
        <begin position="354"/>
        <end position="502"/>
    </location>
</feature>
<dbReference type="SUPFAM" id="SSF57667">
    <property type="entry name" value="beta-beta-alpha zinc fingers"/>
    <property type="match status" value="1"/>
</dbReference>
<feature type="domain" description="J" evidence="6">
    <location>
        <begin position="24"/>
        <end position="90"/>
    </location>
</feature>
<dbReference type="InterPro" id="IPR003604">
    <property type="entry name" value="Matrin/U1-like-C_Znf_C2H2"/>
</dbReference>
<dbReference type="InterPro" id="IPR001623">
    <property type="entry name" value="DnaJ_domain"/>
</dbReference>
<dbReference type="SMART" id="SM00355">
    <property type="entry name" value="ZnF_C2H2"/>
    <property type="match status" value="2"/>
</dbReference>
<evidence type="ECO:0000256" key="4">
    <source>
        <dbReference type="PROSITE-ProRule" id="PRU00042"/>
    </source>
</evidence>
<dbReference type="PROSITE" id="PS00636">
    <property type="entry name" value="DNAJ_1"/>
    <property type="match status" value="1"/>
</dbReference>
<reference evidence="8" key="1">
    <citation type="submission" date="2023-06" db="EMBL/GenBank/DDBJ databases">
        <title>Genome-scale phylogeny and comparative genomics of the fungal order Sordariales.</title>
        <authorList>
            <consortium name="Lawrence Berkeley National Laboratory"/>
            <person name="Hensen N."/>
            <person name="Bonometti L."/>
            <person name="Westerberg I."/>
            <person name="Brannstrom I.O."/>
            <person name="Guillou S."/>
            <person name="Cros-Aarteil S."/>
            <person name="Calhoun S."/>
            <person name="Haridas S."/>
            <person name="Kuo A."/>
            <person name="Mondo S."/>
            <person name="Pangilinan J."/>
            <person name="Riley R."/>
            <person name="Labutti K."/>
            <person name="Andreopoulos B."/>
            <person name="Lipzen A."/>
            <person name="Chen C."/>
            <person name="Yanf M."/>
            <person name="Daum C."/>
            <person name="Ng V."/>
            <person name="Clum A."/>
            <person name="Steindorff A."/>
            <person name="Ohm R."/>
            <person name="Martin F."/>
            <person name="Silar P."/>
            <person name="Natvig D."/>
            <person name="Lalanne C."/>
            <person name="Gautier V."/>
            <person name="Ament-Velasquez S.L."/>
            <person name="Kruys A."/>
            <person name="Hutchinson M.I."/>
            <person name="Powell A.J."/>
            <person name="Barry K."/>
            <person name="Miller A.N."/>
            <person name="Grigoriev I.V."/>
            <person name="Debuchy R."/>
            <person name="Gladieux P."/>
            <person name="Thoren M.H."/>
            <person name="Johannesson H."/>
        </authorList>
    </citation>
    <scope>NUCLEOTIDE SEQUENCE</scope>
    <source>
        <strain evidence="8">8032-3</strain>
    </source>
</reference>
<dbReference type="EMBL" id="MU839011">
    <property type="protein sequence ID" value="KAK1766369.1"/>
    <property type="molecule type" value="Genomic_DNA"/>
</dbReference>
<evidence type="ECO:0000256" key="5">
    <source>
        <dbReference type="SAM" id="MobiDB-lite"/>
    </source>
</evidence>
<feature type="domain" description="C2H2-type" evidence="7">
    <location>
        <begin position="505"/>
        <end position="534"/>
    </location>
</feature>
<dbReference type="GO" id="GO:0008270">
    <property type="term" value="F:zinc ion binding"/>
    <property type="evidence" value="ECO:0007669"/>
    <property type="project" value="UniProtKB-KW"/>
</dbReference>
<dbReference type="GO" id="GO:0005737">
    <property type="term" value="C:cytoplasm"/>
    <property type="evidence" value="ECO:0007669"/>
    <property type="project" value="TreeGrafter"/>
</dbReference>
<feature type="compositionally biased region" description="Basic and acidic residues" evidence="5">
    <location>
        <begin position="431"/>
        <end position="448"/>
    </location>
</feature>
<dbReference type="GO" id="GO:0003676">
    <property type="term" value="F:nucleic acid binding"/>
    <property type="evidence" value="ECO:0007669"/>
    <property type="project" value="InterPro"/>
</dbReference>
<accession>A0AAJ0C094</accession>
<feature type="compositionally biased region" description="Basic residues" evidence="5">
    <location>
        <begin position="481"/>
        <end position="493"/>
    </location>
</feature>
<dbReference type="InterPro" id="IPR054076">
    <property type="entry name" value="ZUO1-like_ZHD"/>
</dbReference>
<evidence type="ECO:0000313" key="9">
    <source>
        <dbReference type="Proteomes" id="UP001244011"/>
    </source>
</evidence>
<keyword evidence="9" id="KW-1185">Reference proteome</keyword>
<dbReference type="Pfam" id="PF00226">
    <property type="entry name" value="DnaJ"/>
    <property type="match status" value="1"/>
</dbReference>
<dbReference type="Pfam" id="PF12171">
    <property type="entry name" value="zf-C2H2_jaz"/>
    <property type="match status" value="1"/>
</dbReference>
<proteinExistence type="predicted"/>
<dbReference type="Gene3D" id="3.30.160.60">
    <property type="entry name" value="Classic Zinc Finger"/>
    <property type="match status" value="1"/>
</dbReference>
<dbReference type="InterPro" id="IPR051964">
    <property type="entry name" value="Chaperone_stress_response"/>
</dbReference>
<evidence type="ECO:0000256" key="1">
    <source>
        <dbReference type="ARBA" id="ARBA00022723"/>
    </source>
</evidence>
<dbReference type="Gene3D" id="1.10.287.110">
    <property type="entry name" value="DnaJ domain"/>
    <property type="match status" value="1"/>
</dbReference>
<dbReference type="PANTHER" id="PTHR44029:SF1">
    <property type="entry name" value="DNAJ HOMOLOG SUBFAMILY C MEMBER 21"/>
    <property type="match status" value="1"/>
</dbReference>
<feature type="compositionally biased region" description="Basic and acidic residues" evidence="5">
    <location>
        <begin position="379"/>
        <end position="389"/>
    </location>
</feature>
<dbReference type="InterPro" id="IPR022755">
    <property type="entry name" value="Znf_C2H2_jaz"/>
</dbReference>
<dbReference type="PROSITE" id="PS50157">
    <property type="entry name" value="ZINC_FINGER_C2H2_2"/>
    <property type="match status" value="1"/>
</dbReference>
<dbReference type="SUPFAM" id="SSF46565">
    <property type="entry name" value="Chaperone J-domain"/>
    <property type="match status" value="1"/>
</dbReference>
<evidence type="ECO:0000256" key="2">
    <source>
        <dbReference type="ARBA" id="ARBA00022771"/>
    </source>
</evidence>
<dbReference type="InterPro" id="IPR013087">
    <property type="entry name" value="Znf_C2H2_type"/>
</dbReference>
<dbReference type="InterPro" id="IPR018253">
    <property type="entry name" value="DnaJ_domain_CS"/>
</dbReference>
<evidence type="ECO:0000313" key="8">
    <source>
        <dbReference type="EMBL" id="KAK1766369.1"/>
    </source>
</evidence>
<dbReference type="SMART" id="SM00271">
    <property type="entry name" value="DnaJ"/>
    <property type="match status" value="1"/>
</dbReference>
<dbReference type="Proteomes" id="UP001244011">
    <property type="component" value="Unassembled WGS sequence"/>
</dbReference>
<dbReference type="FunFam" id="1.10.287.110:FF:000046">
    <property type="entry name" value="dnaJ homolog subfamily C member 21"/>
    <property type="match status" value="1"/>
</dbReference>
<keyword evidence="2 4" id="KW-0863">Zinc-finger</keyword>
<dbReference type="AlphaFoldDB" id="A0AAJ0C094"/>
<sequence length="545" mass="60544">MGAEQSSPRNGGQVPAATATRKTCYYELLGLDRQATDEEIKKAYRKKALELHPDRNLHDTENATRNFAQVQTAYEILSDSQERAWYDSHRDAILAGHDDLSQAPTEHYNTHLTSADDIFNLMGRFTSSVPMTDSPSGFFGILNAFFDQLAMEEAAACEWDGQAPTQYPPFGSAKDNYDGVAKSFYNVWSSFSTKKEFSWKDKYRLSDAPDRRVRRLMEKENKKFRDEGIRDFNDAVRSLVAFVKKRDSRYVPNTQSEAERQKVLRDLAAAQAARSRAANQEKLAGYVVPEWAQARNDEDYNDEFSMTEEESEVEHIECIICSKIFKSEKQFEAHEKSKKHIKAVQQIRRQMKKENADLDLDQPLAKPTTTTTEGVASARETDGESEGRPEPSAGDAQSNGDEEGLTATPGAPGGSQDPSIESTDDSLGDEYAPRSEVEDRLLSDKNPVEESVEGLGDGETDSLASGVDGLMISDSGEAKKIGKARAKREKRASRMAAGDTQPSVHACAVCNEVFSSRTKLFSHIKDIGHAAPVPQKAKGGRKQKR</sequence>
<dbReference type="PROSITE" id="PS00028">
    <property type="entry name" value="ZINC_FINGER_C2H2_1"/>
    <property type="match status" value="2"/>
</dbReference>
<dbReference type="SMART" id="SM00451">
    <property type="entry name" value="ZnF_U1"/>
    <property type="match status" value="1"/>
</dbReference>
<dbReference type="PROSITE" id="PS50076">
    <property type="entry name" value="DNAJ_2"/>
    <property type="match status" value="1"/>
</dbReference>
<feature type="compositionally biased region" description="Acidic residues" evidence="5">
    <location>
        <begin position="450"/>
        <end position="460"/>
    </location>
</feature>
<keyword evidence="1" id="KW-0479">Metal-binding</keyword>
<keyword evidence="3" id="KW-0862">Zinc</keyword>
<dbReference type="InterPro" id="IPR036236">
    <property type="entry name" value="Znf_C2H2_sf"/>
</dbReference>
<evidence type="ECO:0000259" key="7">
    <source>
        <dbReference type="PROSITE" id="PS50157"/>
    </source>
</evidence>
<comment type="caution">
    <text evidence="8">The sequence shown here is derived from an EMBL/GenBank/DDBJ whole genome shotgun (WGS) entry which is preliminary data.</text>
</comment>
<dbReference type="PRINTS" id="PR00625">
    <property type="entry name" value="JDOMAIN"/>
</dbReference>
<dbReference type="RefSeq" id="XP_060282582.1">
    <property type="nucleotide sequence ID" value="XM_060424667.1"/>
</dbReference>
<name>A0AAJ0C094_9PEZI</name>
<protein>
    <submittedName>
        <fullName evidence="8">DnaJ domain-containing protein</fullName>
    </submittedName>
</protein>
<dbReference type="GeneID" id="85307854"/>
<evidence type="ECO:0000256" key="3">
    <source>
        <dbReference type="ARBA" id="ARBA00022833"/>
    </source>
</evidence>
<dbReference type="CDD" id="cd06257">
    <property type="entry name" value="DnaJ"/>
    <property type="match status" value="1"/>
</dbReference>
<gene>
    <name evidence="8" type="ORF">QBC33DRAFT_453073</name>
</gene>
<dbReference type="PANTHER" id="PTHR44029">
    <property type="entry name" value="DNAJ HOMOLOG SUBFAMILY C MEMBER 21"/>
    <property type="match status" value="1"/>
</dbReference>
<organism evidence="8 9">
    <name type="scientific">Phialemonium atrogriseum</name>
    <dbReference type="NCBI Taxonomy" id="1093897"/>
    <lineage>
        <taxon>Eukaryota</taxon>
        <taxon>Fungi</taxon>
        <taxon>Dikarya</taxon>
        <taxon>Ascomycota</taxon>
        <taxon>Pezizomycotina</taxon>
        <taxon>Sordariomycetes</taxon>
        <taxon>Sordariomycetidae</taxon>
        <taxon>Cephalothecales</taxon>
        <taxon>Cephalothecaceae</taxon>
        <taxon>Phialemonium</taxon>
    </lineage>
</organism>
<dbReference type="InterPro" id="IPR036869">
    <property type="entry name" value="J_dom_sf"/>
</dbReference>
<dbReference type="Pfam" id="PF21884">
    <property type="entry name" value="ZUO1-like_ZHD"/>
    <property type="match status" value="1"/>
</dbReference>